<keyword evidence="4 7" id="KW-0812">Transmembrane</keyword>
<protein>
    <submittedName>
        <fullName evidence="10">Cation transporter</fullName>
    </submittedName>
</protein>
<evidence type="ECO:0000259" key="9">
    <source>
        <dbReference type="Pfam" id="PF16916"/>
    </source>
</evidence>
<evidence type="ECO:0000256" key="3">
    <source>
        <dbReference type="ARBA" id="ARBA00022448"/>
    </source>
</evidence>
<sequence>MNDKSDQKINEGKIVNRVSVMGIAGNIMLSVFKLVAGILGHSGAMISDAVHSLSDVFATVIAYMGVNMSKKKADQEHPYGHERIECAASLILGFILFMTGFEIGIVTIKKIISGQPLAVPGMIALIAAIVSIATKEAMFHYTRHCAKLLNSEAFMADAWHHRSDALSSIGSLVGIGGARLGFPVLDPIASLFICLCIFKVAYDIIRGALDNMVDTSCGREYEDQLSELISKVDGVKRIDLLHTRIFGNRIYVDAEIAVDGSMSLDKAHAIAEKVHNQVEAHDSNIKHIMIHVNPYHKINNHRHYE</sequence>
<name>A0A6A8M6K4_9FIRM</name>
<evidence type="ECO:0000256" key="6">
    <source>
        <dbReference type="ARBA" id="ARBA00023136"/>
    </source>
</evidence>
<dbReference type="InterPro" id="IPR036837">
    <property type="entry name" value="Cation_efflux_CTD_sf"/>
</dbReference>
<dbReference type="SUPFAM" id="SSF160240">
    <property type="entry name" value="Cation efflux protein cytoplasmic domain-like"/>
    <property type="match status" value="1"/>
</dbReference>
<dbReference type="FunFam" id="1.20.1510.10:FF:000006">
    <property type="entry name" value="Divalent cation efflux transporter"/>
    <property type="match status" value="1"/>
</dbReference>
<dbReference type="InterPro" id="IPR027470">
    <property type="entry name" value="Cation_efflux_CTD"/>
</dbReference>
<accession>A0A6A8M6K4</accession>
<evidence type="ECO:0000256" key="1">
    <source>
        <dbReference type="ARBA" id="ARBA00004141"/>
    </source>
</evidence>
<dbReference type="Gene3D" id="3.30.70.1350">
    <property type="entry name" value="Cation efflux protein, cytoplasmic domain"/>
    <property type="match status" value="1"/>
</dbReference>
<feature type="transmembrane region" description="Helical" evidence="7">
    <location>
        <begin position="45"/>
        <end position="66"/>
    </location>
</feature>
<dbReference type="GO" id="GO:0008324">
    <property type="term" value="F:monoatomic cation transmembrane transporter activity"/>
    <property type="evidence" value="ECO:0007669"/>
    <property type="project" value="InterPro"/>
</dbReference>
<dbReference type="InterPro" id="IPR058533">
    <property type="entry name" value="Cation_efflux_TM"/>
</dbReference>
<dbReference type="AlphaFoldDB" id="A0A6A8M6K4"/>
<dbReference type="SUPFAM" id="SSF161111">
    <property type="entry name" value="Cation efflux protein transmembrane domain-like"/>
    <property type="match status" value="1"/>
</dbReference>
<feature type="domain" description="Cation efflux protein cytoplasmic" evidence="9">
    <location>
        <begin position="222"/>
        <end position="295"/>
    </location>
</feature>
<comment type="subcellular location">
    <subcellularLocation>
        <location evidence="1">Membrane</location>
        <topology evidence="1">Multi-pass membrane protein</topology>
    </subcellularLocation>
</comment>
<dbReference type="PANTHER" id="PTHR43840:SF15">
    <property type="entry name" value="MITOCHONDRIAL METAL TRANSPORTER 1-RELATED"/>
    <property type="match status" value="1"/>
</dbReference>
<proteinExistence type="inferred from homology"/>
<dbReference type="InterPro" id="IPR027469">
    <property type="entry name" value="Cation_efflux_TMD_sf"/>
</dbReference>
<gene>
    <name evidence="10" type="ORF">FYJ66_05145</name>
</gene>
<dbReference type="InterPro" id="IPR050291">
    <property type="entry name" value="CDF_Transporter"/>
</dbReference>
<dbReference type="InterPro" id="IPR002524">
    <property type="entry name" value="Cation_efflux"/>
</dbReference>
<feature type="transmembrane region" description="Helical" evidence="7">
    <location>
        <begin position="20"/>
        <end position="39"/>
    </location>
</feature>
<organism evidence="10">
    <name type="scientific">Baileyella intestinalis</name>
    <dbReference type="NCBI Taxonomy" id="2606709"/>
    <lineage>
        <taxon>Bacteria</taxon>
        <taxon>Bacillati</taxon>
        <taxon>Bacillota</taxon>
        <taxon>Clostridia</taxon>
        <taxon>Peptostreptococcales</taxon>
        <taxon>Anaerovoracaceae</taxon>
        <taxon>Baileyella</taxon>
    </lineage>
</organism>
<evidence type="ECO:0000256" key="2">
    <source>
        <dbReference type="ARBA" id="ARBA00008114"/>
    </source>
</evidence>
<evidence type="ECO:0000313" key="10">
    <source>
        <dbReference type="EMBL" id="MST68975.1"/>
    </source>
</evidence>
<dbReference type="RefSeq" id="WP_154572451.1">
    <property type="nucleotide sequence ID" value="NZ_VUNB01000004.1"/>
</dbReference>
<dbReference type="EMBL" id="VUNB01000004">
    <property type="protein sequence ID" value="MST68975.1"/>
    <property type="molecule type" value="Genomic_DNA"/>
</dbReference>
<dbReference type="PANTHER" id="PTHR43840">
    <property type="entry name" value="MITOCHONDRIAL METAL TRANSPORTER 1-RELATED"/>
    <property type="match status" value="1"/>
</dbReference>
<dbReference type="GO" id="GO:0016020">
    <property type="term" value="C:membrane"/>
    <property type="evidence" value="ECO:0007669"/>
    <property type="project" value="UniProtKB-SubCell"/>
</dbReference>
<evidence type="ECO:0000256" key="4">
    <source>
        <dbReference type="ARBA" id="ARBA00022692"/>
    </source>
</evidence>
<evidence type="ECO:0000256" key="7">
    <source>
        <dbReference type="SAM" id="Phobius"/>
    </source>
</evidence>
<dbReference type="Gene3D" id="1.20.1510.10">
    <property type="entry name" value="Cation efflux protein transmembrane domain"/>
    <property type="match status" value="1"/>
</dbReference>
<dbReference type="Pfam" id="PF01545">
    <property type="entry name" value="Cation_efflux"/>
    <property type="match status" value="1"/>
</dbReference>
<keyword evidence="5 7" id="KW-1133">Transmembrane helix</keyword>
<keyword evidence="6 7" id="KW-0472">Membrane</keyword>
<dbReference type="NCBIfam" id="TIGR01297">
    <property type="entry name" value="CDF"/>
    <property type="match status" value="1"/>
</dbReference>
<feature type="domain" description="Cation efflux protein transmembrane" evidence="8">
    <location>
        <begin position="21"/>
        <end position="211"/>
    </location>
</feature>
<comment type="caution">
    <text evidence="10">The sequence shown here is derived from an EMBL/GenBank/DDBJ whole genome shotgun (WGS) entry which is preliminary data.</text>
</comment>
<keyword evidence="3" id="KW-0813">Transport</keyword>
<evidence type="ECO:0000259" key="8">
    <source>
        <dbReference type="Pfam" id="PF01545"/>
    </source>
</evidence>
<comment type="similarity">
    <text evidence="2">Belongs to the cation diffusion facilitator (CDF) transporter (TC 2.A.4) family.</text>
</comment>
<dbReference type="Pfam" id="PF16916">
    <property type="entry name" value="ZT_dimer"/>
    <property type="match status" value="1"/>
</dbReference>
<feature type="transmembrane region" description="Helical" evidence="7">
    <location>
        <begin position="114"/>
        <end position="133"/>
    </location>
</feature>
<evidence type="ECO:0000256" key="5">
    <source>
        <dbReference type="ARBA" id="ARBA00022989"/>
    </source>
</evidence>
<feature type="transmembrane region" description="Helical" evidence="7">
    <location>
        <begin position="87"/>
        <end position="108"/>
    </location>
</feature>
<reference evidence="10" key="1">
    <citation type="submission" date="2019-09" db="EMBL/GenBank/DDBJ databases">
        <title>In-depth cultivation of the pig gut microbiome towards novel bacterial diversity and tailored functional studies.</title>
        <authorList>
            <person name="Wylensek D."/>
            <person name="Hitch T.C.A."/>
            <person name="Clavel T."/>
        </authorList>
    </citation>
    <scope>NUCLEOTIDE SEQUENCE</scope>
    <source>
        <strain evidence="10">RF-744-FAT-WT-3</strain>
    </source>
</reference>